<evidence type="ECO:0000256" key="1">
    <source>
        <dbReference type="SAM" id="SignalP"/>
    </source>
</evidence>
<keyword evidence="1" id="KW-0732">Signal</keyword>
<sequence>MPASLLYGLAALFATTHFASANFDLWVVHGTQDTPSVGRYQVLGWLVDDHGQPTCDDINPGDANLETGYKERTDLSHGRLGIRCEPKSRCGVEHIDSDSWNDYDLIEMHFANKPLWHFTIYKDRGYLDGKTWMWPLFGTDGRTYGACFAYGGQSFGVCTAPGGLLRMWGQRKFRCLAELGAEQIKNAKRGVPPGRDFELLGMEVRNMTEVVPRSGWLEWKA</sequence>
<feature type="chain" id="PRO_5025444740" evidence="1">
    <location>
        <begin position="22"/>
        <end position="221"/>
    </location>
</feature>
<dbReference type="AlphaFoldDB" id="A0A6A5VFM7"/>
<proteinExistence type="predicted"/>
<feature type="signal peptide" evidence="1">
    <location>
        <begin position="1"/>
        <end position="21"/>
    </location>
</feature>
<keyword evidence="3" id="KW-1185">Reference proteome</keyword>
<accession>A0A6A5VFM7</accession>
<evidence type="ECO:0000313" key="2">
    <source>
        <dbReference type="EMBL" id="KAF1975558.1"/>
    </source>
</evidence>
<dbReference type="EMBL" id="ML976670">
    <property type="protein sequence ID" value="KAF1975558.1"/>
    <property type="molecule type" value="Genomic_DNA"/>
</dbReference>
<evidence type="ECO:0000313" key="3">
    <source>
        <dbReference type="Proteomes" id="UP000800036"/>
    </source>
</evidence>
<protein>
    <submittedName>
        <fullName evidence="2">Uncharacterized protein</fullName>
    </submittedName>
</protein>
<gene>
    <name evidence="2" type="ORF">BU23DRAFT_552496</name>
</gene>
<name>A0A6A5VFM7_9PLEO</name>
<reference evidence="2" key="1">
    <citation type="journal article" date="2020" name="Stud. Mycol.">
        <title>101 Dothideomycetes genomes: a test case for predicting lifestyles and emergence of pathogens.</title>
        <authorList>
            <person name="Haridas S."/>
            <person name="Albert R."/>
            <person name="Binder M."/>
            <person name="Bloem J."/>
            <person name="Labutti K."/>
            <person name="Salamov A."/>
            <person name="Andreopoulos B."/>
            <person name="Baker S."/>
            <person name="Barry K."/>
            <person name="Bills G."/>
            <person name="Bluhm B."/>
            <person name="Cannon C."/>
            <person name="Castanera R."/>
            <person name="Culley D."/>
            <person name="Daum C."/>
            <person name="Ezra D."/>
            <person name="Gonzalez J."/>
            <person name="Henrissat B."/>
            <person name="Kuo A."/>
            <person name="Liang C."/>
            <person name="Lipzen A."/>
            <person name="Lutzoni F."/>
            <person name="Magnuson J."/>
            <person name="Mondo S."/>
            <person name="Nolan M."/>
            <person name="Ohm R."/>
            <person name="Pangilinan J."/>
            <person name="Park H.-J."/>
            <person name="Ramirez L."/>
            <person name="Alfaro M."/>
            <person name="Sun H."/>
            <person name="Tritt A."/>
            <person name="Yoshinaga Y."/>
            <person name="Zwiers L.-H."/>
            <person name="Turgeon B."/>
            <person name="Goodwin S."/>
            <person name="Spatafora J."/>
            <person name="Crous P."/>
            <person name="Grigoriev I."/>
        </authorList>
    </citation>
    <scope>NUCLEOTIDE SEQUENCE</scope>
    <source>
        <strain evidence="2">CBS 107.79</strain>
    </source>
</reference>
<dbReference type="Proteomes" id="UP000800036">
    <property type="component" value="Unassembled WGS sequence"/>
</dbReference>
<organism evidence="2 3">
    <name type="scientific">Bimuria novae-zelandiae CBS 107.79</name>
    <dbReference type="NCBI Taxonomy" id="1447943"/>
    <lineage>
        <taxon>Eukaryota</taxon>
        <taxon>Fungi</taxon>
        <taxon>Dikarya</taxon>
        <taxon>Ascomycota</taxon>
        <taxon>Pezizomycotina</taxon>
        <taxon>Dothideomycetes</taxon>
        <taxon>Pleosporomycetidae</taxon>
        <taxon>Pleosporales</taxon>
        <taxon>Massarineae</taxon>
        <taxon>Didymosphaeriaceae</taxon>
        <taxon>Bimuria</taxon>
    </lineage>
</organism>
<dbReference type="OrthoDB" id="3770142at2759"/>